<protein>
    <submittedName>
        <fullName evidence="1">Chaperone NapD</fullName>
    </submittedName>
</protein>
<proteinExistence type="predicted"/>
<evidence type="ECO:0000313" key="2">
    <source>
        <dbReference type="Proteomes" id="UP000705867"/>
    </source>
</evidence>
<dbReference type="Pfam" id="PF03927">
    <property type="entry name" value="NapD"/>
    <property type="match status" value="1"/>
</dbReference>
<accession>A0A953M2Q1</accession>
<dbReference type="AlphaFoldDB" id="A0A953M2Q1"/>
<dbReference type="EMBL" id="JAIOIV010000130">
    <property type="protein sequence ID" value="MBZ0157867.1"/>
    <property type="molecule type" value="Genomic_DNA"/>
</dbReference>
<evidence type="ECO:0000313" key="1">
    <source>
        <dbReference type="EMBL" id="MBZ0157867.1"/>
    </source>
</evidence>
<gene>
    <name evidence="1" type="ORF">K8I29_16850</name>
</gene>
<organism evidence="1 2">
    <name type="scientific">Candidatus Nitrobium versatile</name>
    <dbReference type="NCBI Taxonomy" id="2884831"/>
    <lineage>
        <taxon>Bacteria</taxon>
        <taxon>Pseudomonadati</taxon>
        <taxon>Nitrospirota</taxon>
        <taxon>Nitrospiria</taxon>
        <taxon>Nitrospirales</taxon>
        <taxon>Nitrospiraceae</taxon>
        <taxon>Candidatus Nitrobium</taxon>
    </lineage>
</organism>
<name>A0A953M2Q1_9BACT</name>
<dbReference type="InterPro" id="IPR005623">
    <property type="entry name" value="Chaperone_NapD_NO3_reduct"/>
</dbReference>
<reference evidence="1" key="2">
    <citation type="submission" date="2021-08" db="EMBL/GenBank/DDBJ databases">
        <authorList>
            <person name="Dalcin Martins P."/>
        </authorList>
    </citation>
    <scope>NUCLEOTIDE SEQUENCE</scope>
    <source>
        <strain evidence="1">MAG_39</strain>
    </source>
</reference>
<dbReference type="Proteomes" id="UP000705867">
    <property type="component" value="Unassembled WGS sequence"/>
</dbReference>
<reference evidence="1" key="1">
    <citation type="journal article" date="2021" name="bioRxiv">
        <title>Unraveling nitrogen, sulfur and carbon metabolic pathways and microbial community transcriptional responses to substrate deprivation and toxicity stresses in a bioreactor mimicking anoxic brackish coastal sediment conditions.</title>
        <authorList>
            <person name="Martins P.D."/>
            <person name="Echeveste M.J."/>
            <person name="Arshad A."/>
            <person name="Kurth J."/>
            <person name="Ouboter H."/>
            <person name="Jetten M.S.M."/>
            <person name="Welte C.U."/>
        </authorList>
    </citation>
    <scope>NUCLEOTIDE SEQUENCE</scope>
    <source>
        <strain evidence="1">MAG_39</strain>
    </source>
</reference>
<comment type="caution">
    <text evidence="1">The sequence shown here is derived from an EMBL/GenBank/DDBJ whole genome shotgun (WGS) entry which is preliminary data.</text>
</comment>
<sequence>MIFASGFVEANGIEEVGRVLDTLRERNIEVTDMKEEKLVFLIERETVGQVKEALESLKDIEGVRSVYLAYYSLEGGDRDQENIPFFDA</sequence>